<reference evidence="5 6" key="1">
    <citation type="journal article" date="2024" name="Plant Biotechnol. J.">
        <title>Dendrobium thyrsiflorum genome and its molecular insights into genes involved in important horticultural traits.</title>
        <authorList>
            <person name="Chen B."/>
            <person name="Wang J.Y."/>
            <person name="Zheng P.J."/>
            <person name="Li K.L."/>
            <person name="Liang Y.M."/>
            <person name="Chen X.F."/>
            <person name="Zhang C."/>
            <person name="Zhao X."/>
            <person name="He X."/>
            <person name="Zhang G.Q."/>
            <person name="Liu Z.J."/>
            <person name="Xu Q."/>
        </authorList>
    </citation>
    <scope>NUCLEOTIDE SEQUENCE [LARGE SCALE GENOMIC DNA]</scope>
    <source>
        <strain evidence="5">GZMU011</strain>
    </source>
</reference>
<keyword evidence="6" id="KW-1185">Reference proteome</keyword>
<accession>A0ABD0VNQ5</accession>
<dbReference type="Proteomes" id="UP001552299">
    <property type="component" value="Unassembled WGS sequence"/>
</dbReference>
<evidence type="ECO:0000313" key="6">
    <source>
        <dbReference type="Proteomes" id="UP001552299"/>
    </source>
</evidence>
<dbReference type="InterPro" id="IPR008545">
    <property type="entry name" value="Web"/>
</dbReference>
<comment type="caution">
    <text evidence="5">The sequence shown here is derived from an EMBL/GenBank/DDBJ whole genome shotgun (WGS) entry which is preliminary data.</text>
</comment>
<evidence type="ECO:0000256" key="4">
    <source>
        <dbReference type="SAM" id="MobiDB-lite"/>
    </source>
</evidence>
<gene>
    <name evidence="5" type="ORF">M5K25_005031</name>
</gene>
<feature type="compositionally biased region" description="Polar residues" evidence="4">
    <location>
        <begin position="566"/>
        <end position="575"/>
    </location>
</feature>
<dbReference type="Pfam" id="PF05701">
    <property type="entry name" value="WEMBL"/>
    <property type="match status" value="1"/>
</dbReference>
<keyword evidence="2 3" id="KW-0175">Coiled coil</keyword>
<dbReference type="PANTHER" id="PTHR32054">
    <property type="entry name" value="HEAVY CHAIN, PUTATIVE, EXPRESSED-RELATED-RELATED"/>
    <property type="match status" value="1"/>
</dbReference>
<evidence type="ECO:0000256" key="1">
    <source>
        <dbReference type="ARBA" id="ARBA00005485"/>
    </source>
</evidence>
<dbReference type="AlphaFoldDB" id="A0ABD0VNQ5"/>
<dbReference type="EMBL" id="JANQDX010000005">
    <property type="protein sequence ID" value="KAL0924217.1"/>
    <property type="molecule type" value="Genomic_DNA"/>
</dbReference>
<feature type="region of interest" description="Disordered" evidence="4">
    <location>
        <begin position="549"/>
        <end position="582"/>
    </location>
</feature>
<organism evidence="5 6">
    <name type="scientific">Dendrobium thyrsiflorum</name>
    <name type="common">Pinecone-like raceme dendrobium</name>
    <name type="synonym">Orchid</name>
    <dbReference type="NCBI Taxonomy" id="117978"/>
    <lineage>
        <taxon>Eukaryota</taxon>
        <taxon>Viridiplantae</taxon>
        <taxon>Streptophyta</taxon>
        <taxon>Embryophyta</taxon>
        <taxon>Tracheophyta</taxon>
        <taxon>Spermatophyta</taxon>
        <taxon>Magnoliopsida</taxon>
        <taxon>Liliopsida</taxon>
        <taxon>Asparagales</taxon>
        <taxon>Orchidaceae</taxon>
        <taxon>Epidendroideae</taxon>
        <taxon>Malaxideae</taxon>
        <taxon>Dendrobiinae</taxon>
        <taxon>Dendrobium</taxon>
    </lineage>
</organism>
<sequence>MERSSNGEGVGSLSATINFYGDQRIDGRKLEINKASISQLQEKLSVKKLEQANRSAGQEEAPEELELFHAKKPVKDFVFKIEKSNAQVDARKLDLQSLRNSTNEGEDLQYAELMQQLDGLKQELSKLKIDFSSAIESKAKALKDIEVHNQKASSSLKQVEKLRKEIEDANEEHVLVELARIEAEKEMREIESQRAAEVMEFSKKMESTKKRISEVRREVSRAKELEEKLAATNTDVSVLQNEMELVRSMEKNFPKEISEDNINKNNDEEQLKMVENDLNKAKKELESIKEEGFQFMASMDLVRVELLHVSKETSRMKKVEKNAESTIERLNSKLLKARSKLESESLAEERTRRIVSNLSTALQQLQTEVETAKEEKEKASKETSDIKQEIEKTETDIKYTQKQLLDNISELETVKASEAAALAKLKSMVENIVKNRAIDSQNSSMISISKWEYEYLSKKAGLAKEVADKKVAAVNAWIETLKAQEKEILLKSELIEKEIKAMRVAEEEEEVYNMKKAMASQNTMGEEANEFMDILKAGMSSPRTLISENSMTASRRWSKTRRVSAKQGTRSSARSPSFAIKRRKGDMPTLAALLRRRNGRTKPNEVDFHSNASLLLAHEYDHSQG</sequence>
<name>A0ABD0VNQ5_DENTH</name>
<comment type="similarity">
    <text evidence="1">Belongs to the WEB family.</text>
</comment>
<evidence type="ECO:0000256" key="3">
    <source>
        <dbReference type="SAM" id="Coils"/>
    </source>
</evidence>
<feature type="coiled-coil region" evidence="3">
    <location>
        <begin position="103"/>
        <end position="291"/>
    </location>
</feature>
<evidence type="ECO:0008006" key="7">
    <source>
        <dbReference type="Google" id="ProtNLM"/>
    </source>
</evidence>
<proteinExistence type="inferred from homology"/>
<feature type="coiled-coil region" evidence="3">
    <location>
        <begin position="320"/>
        <end position="396"/>
    </location>
</feature>
<dbReference type="PANTHER" id="PTHR32054:SF2">
    <property type="entry name" value="PROTEIN PLASTID MOVEMENT IMPAIRED 2"/>
    <property type="match status" value="1"/>
</dbReference>
<evidence type="ECO:0000313" key="5">
    <source>
        <dbReference type="EMBL" id="KAL0924217.1"/>
    </source>
</evidence>
<protein>
    <recommendedName>
        <fullName evidence="7">Protein PLASTID MOVEMENT IMPAIRED 2</fullName>
    </recommendedName>
</protein>
<evidence type="ECO:0000256" key="2">
    <source>
        <dbReference type="ARBA" id="ARBA00023054"/>
    </source>
</evidence>